<keyword evidence="2" id="KW-1185">Reference proteome</keyword>
<evidence type="ECO:0000313" key="2">
    <source>
        <dbReference type="Proteomes" id="UP000186132"/>
    </source>
</evidence>
<dbReference type="EMBL" id="FQVU01000003">
    <property type="protein sequence ID" value="SHG70261.1"/>
    <property type="molecule type" value="Genomic_DNA"/>
</dbReference>
<accession>A0A1M5LZ13</accession>
<gene>
    <name evidence="1" type="ORF">SAMN05443575_2585</name>
</gene>
<dbReference type="RefSeq" id="WP_073390711.1">
    <property type="nucleotide sequence ID" value="NZ_FQVU01000003.1"/>
</dbReference>
<name>A0A1M5LZ13_9ACTN</name>
<evidence type="ECO:0008006" key="3">
    <source>
        <dbReference type="Google" id="ProtNLM"/>
    </source>
</evidence>
<evidence type="ECO:0000313" key="1">
    <source>
        <dbReference type="EMBL" id="SHG70261.1"/>
    </source>
</evidence>
<reference evidence="1 2" key="1">
    <citation type="submission" date="2016-11" db="EMBL/GenBank/DDBJ databases">
        <authorList>
            <person name="Jaros S."/>
            <person name="Januszkiewicz K."/>
            <person name="Wedrychowicz H."/>
        </authorList>
    </citation>
    <scope>NUCLEOTIDE SEQUENCE [LARGE SCALE GENOMIC DNA]</scope>
    <source>
        <strain evidence="1 2">DSM 45627</strain>
    </source>
</reference>
<dbReference type="AlphaFoldDB" id="A0A1M5LZ13"/>
<sequence>MTRPRLVVNAAWPDVTGAEIALARDAGADGVGLPDSPRLFPDPLLATERLLVDTDVALAGPCVLGTGLRHPATVGVALRTLADRHGGRVFAVLARGESAVRNEGLAPPRLAAHLAALAAVAERTAELPITLLGAASGPRTIAGTARGARGVLLDVGADPEVVAAAAATARTATPAVPCWLFLRAAVTADAPVAAAPLLGSCAHRLAAAPDWYRVPDPLRDDVAALAAAHDYATHGRGDATPAEGPAAGFVRDRFFALGPAEDVAARVRELCRAGGVDGIVLAGATGGLRGRLADTVAAVRAGTTGVTAGSR</sequence>
<dbReference type="SUPFAM" id="SSF51679">
    <property type="entry name" value="Bacterial luciferase-like"/>
    <property type="match status" value="1"/>
</dbReference>
<dbReference type="OrthoDB" id="3350036at2"/>
<dbReference type="GO" id="GO:0016705">
    <property type="term" value="F:oxidoreductase activity, acting on paired donors, with incorporation or reduction of molecular oxygen"/>
    <property type="evidence" value="ECO:0007669"/>
    <property type="project" value="InterPro"/>
</dbReference>
<proteinExistence type="predicted"/>
<protein>
    <recommendedName>
        <fullName evidence="3">Flavin-dependent oxidoreductase, luciferase family (Includes alkanesulfonate monooxygenase SsuD and methylene tetrahydromethanopterin reductase)</fullName>
    </recommendedName>
</protein>
<dbReference type="STRING" id="1206085.SAMN05443575_2585"/>
<dbReference type="InterPro" id="IPR036661">
    <property type="entry name" value="Luciferase-like_sf"/>
</dbReference>
<organism evidence="1 2">
    <name type="scientific">Jatrophihabitans endophyticus</name>
    <dbReference type="NCBI Taxonomy" id="1206085"/>
    <lineage>
        <taxon>Bacteria</taxon>
        <taxon>Bacillati</taxon>
        <taxon>Actinomycetota</taxon>
        <taxon>Actinomycetes</taxon>
        <taxon>Jatrophihabitantales</taxon>
        <taxon>Jatrophihabitantaceae</taxon>
        <taxon>Jatrophihabitans</taxon>
    </lineage>
</organism>
<dbReference type="Proteomes" id="UP000186132">
    <property type="component" value="Unassembled WGS sequence"/>
</dbReference>
<dbReference type="Gene3D" id="3.20.20.30">
    <property type="entry name" value="Luciferase-like domain"/>
    <property type="match status" value="1"/>
</dbReference>